<proteinExistence type="inferred from homology"/>
<reference evidence="4" key="1">
    <citation type="journal article" date="2013" name="Genetics">
        <title>The draft genome and transcriptome of Panagrellus redivivus are shaped by the harsh demands of a free-living lifestyle.</title>
        <authorList>
            <person name="Srinivasan J."/>
            <person name="Dillman A.R."/>
            <person name="Macchietto M.G."/>
            <person name="Heikkinen L."/>
            <person name="Lakso M."/>
            <person name="Fracchia K.M."/>
            <person name="Antoshechkin I."/>
            <person name="Mortazavi A."/>
            <person name="Wong G."/>
            <person name="Sternberg P.W."/>
        </authorList>
    </citation>
    <scope>NUCLEOTIDE SEQUENCE [LARGE SCALE GENOMIC DNA]</scope>
    <source>
        <strain evidence="4">MT8872</strain>
    </source>
</reference>
<organism evidence="4 5">
    <name type="scientific">Panagrellus redivivus</name>
    <name type="common">Microworm</name>
    <dbReference type="NCBI Taxonomy" id="6233"/>
    <lineage>
        <taxon>Eukaryota</taxon>
        <taxon>Metazoa</taxon>
        <taxon>Ecdysozoa</taxon>
        <taxon>Nematoda</taxon>
        <taxon>Chromadorea</taxon>
        <taxon>Rhabditida</taxon>
        <taxon>Tylenchina</taxon>
        <taxon>Panagrolaimomorpha</taxon>
        <taxon>Panagrolaimoidea</taxon>
        <taxon>Panagrolaimidae</taxon>
        <taxon>Panagrellus</taxon>
    </lineage>
</organism>
<dbReference type="Proteomes" id="UP000492821">
    <property type="component" value="Unassembled WGS sequence"/>
</dbReference>
<dbReference type="AlphaFoldDB" id="A0A7E4VGC3"/>
<protein>
    <submittedName>
        <fullName evidence="5">Lactamase_B domain-containing protein</fullName>
    </submittedName>
</protein>
<dbReference type="SUPFAM" id="SSF53067">
    <property type="entry name" value="Actin-like ATPase domain"/>
    <property type="match status" value="1"/>
</dbReference>
<keyword evidence="3" id="KW-0067">ATP-binding</keyword>
<keyword evidence="4" id="KW-1185">Reference proteome</keyword>
<dbReference type="Gene3D" id="3.30.420.40">
    <property type="match status" value="1"/>
</dbReference>
<evidence type="ECO:0000313" key="5">
    <source>
        <dbReference type="WBParaSite" id="Pan_g20520.t1"/>
    </source>
</evidence>
<evidence type="ECO:0000256" key="1">
    <source>
        <dbReference type="ARBA" id="ARBA00007381"/>
    </source>
</evidence>
<reference evidence="5" key="2">
    <citation type="submission" date="2020-10" db="UniProtKB">
        <authorList>
            <consortium name="WormBaseParasite"/>
        </authorList>
    </citation>
    <scope>IDENTIFICATION</scope>
</reference>
<evidence type="ECO:0000313" key="4">
    <source>
        <dbReference type="Proteomes" id="UP000492821"/>
    </source>
</evidence>
<dbReference type="WBParaSite" id="Pan_g20520.t1">
    <property type="protein sequence ID" value="Pan_g20520.t1"/>
    <property type="gene ID" value="Pan_g20520"/>
</dbReference>
<dbReference type="Pfam" id="PF00012">
    <property type="entry name" value="HSP70"/>
    <property type="match status" value="1"/>
</dbReference>
<dbReference type="GO" id="GO:0005524">
    <property type="term" value="F:ATP binding"/>
    <property type="evidence" value="ECO:0007669"/>
    <property type="project" value="UniProtKB-KW"/>
</dbReference>
<keyword evidence="2" id="KW-0547">Nucleotide-binding</keyword>
<dbReference type="InterPro" id="IPR043129">
    <property type="entry name" value="ATPase_NBD"/>
</dbReference>
<accession>A0A7E4VGC3</accession>
<dbReference type="InterPro" id="IPR013126">
    <property type="entry name" value="Hsp_70_fam"/>
</dbReference>
<evidence type="ECO:0000256" key="3">
    <source>
        <dbReference type="ARBA" id="ARBA00022840"/>
    </source>
</evidence>
<name>A0A7E4VGC3_PANRE</name>
<sequence length="924" mass="102212">MPLVGCLVPICAQLHVCNTDTGEFDVYGDDDTTSPHNPKSVRHIIENLLNSLQLSFDVLTIVHPGHRDVDVNEIYTMAHGYSMDVYIIPSLMARFMAVFSQLKLTLHKFWSFAMITHAAGADCHVIRSFARDTGGFKVVQDTYQHPGVVFDPTKFTCKPEKVVYVTFEYGHPGRPVHHDYPVPLPEGYPFDRAHFRDFASMLFEGGLAKARQIVGHGRFPLMADFVDTIAAVVNGETYHIFKLGYPIPAETKFRKMLKSKSVVQIKSGMMLIFDGICMKRISLPMHRGNYPPGYVEISISVDSYGLVTFMDASPTDSGSAKSPLVSAGSPLPLKSAKVQKESSESMPPVKRTVVSAPVEVKEPWKYQNVIGYEFMSTKFILHDDDGTPIEVAADGVAEIEPGTPLTSTLVHDHIEAVFSRLPRSAADANVLVISHDGNCSSSWIGIAVDVASFYLSLEAKVYVIYDTIAYSRVALRHLNWSPSDGSDTVFLVMVNGTYCRYVILERSKESGFGWGIVESVKLSFATTSELANLLSSALDRYPNTTTRLLLTDRAPLSLQQQTAKLSIRILRVKSFDTALMEGILDFADSVADSDVPGYRRQRDITSPVYFKQDFGAMQELANDGEVTFSQNVMVDPSLGGFKVFQRISTFSSYQYVLFEASAVPEDCNSVQVIINNEPFSFPIVRIVPSMNNADPMITFKSHMPTEISASSSVASLQSMVEEKPKFVKPLLSKEETEAIRYKHLKSAGAEISISFDIASSTAVIDFVGKTGFEVITDWNGNKNIPFVVSFANESPSVGVSALVDFKEHPDRVVWDLFHILGRNVNEVIVNPKWTFDIMEATRFDNTAMIAFETTKGRVMTAPSGITAMFLRAIQKLVVAKTGINPRRFFFHVPPLSTSRVHAMVKEACNVAGITFSGSNNLKSS</sequence>
<dbReference type="GO" id="GO:0140662">
    <property type="term" value="F:ATP-dependent protein folding chaperone"/>
    <property type="evidence" value="ECO:0007669"/>
    <property type="project" value="InterPro"/>
</dbReference>
<comment type="similarity">
    <text evidence="1">Belongs to the heat shock protein 70 family.</text>
</comment>
<evidence type="ECO:0000256" key="2">
    <source>
        <dbReference type="ARBA" id="ARBA00022741"/>
    </source>
</evidence>